<proteinExistence type="predicted"/>
<dbReference type="SUPFAM" id="SSF81321">
    <property type="entry name" value="Family A G protein-coupled receptor-like"/>
    <property type="match status" value="1"/>
</dbReference>
<protein>
    <submittedName>
        <fullName evidence="2">Uncharacterized protein</fullName>
    </submittedName>
</protein>
<keyword evidence="1" id="KW-0812">Transmembrane</keyword>
<evidence type="ECO:0000256" key="1">
    <source>
        <dbReference type="SAM" id="Phobius"/>
    </source>
</evidence>
<dbReference type="AlphaFoldDB" id="A0A8T0DN45"/>
<feature type="transmembrane region" description="Helical" evidence="1">
    <location>
        <begin position="100"/>
        <end position="121"/>
    </location>
</feature>
<dbReference type="Proteomes" id="UP000699462">
    <property type="component" value="Unassembled WGS sequence"/>
</dbReference>
<dbReference type="OrthoDB" id="5962323at2759"/>
<keyword evidence="3" id="KW-1185">Reference proteome</keyword>
<name>A0A8T0DN45_9TREM</name>
<comment type="caution">
    <text evidence="2">The sequence shown here is derived from an EMBL/GenBank/DDBJ whole genome shotgun (WGS) entry which is preliminary data.</text>
</comment>
<dbReference type="Gene3D" id="1.20.1070.10">
    <property type="entry name" value="Rhodopsin 7-helix transmembrane proteins"/>
    <property type="match status" value="1"/>
</dbReference>
<accession>A0A8T0DN45</accession>
<reference evidence="2 3" key="1">
    <citation type="submission" date="2019-07" db="EMBL/GenBank/DDBJ databases">
        <title>Annotation for the trematode Paragonimus westermani.</title>
        <authorList>
            <person name="Choi Y.-J."/>
        </authorList>
    </citation>
    <scope>NUCLEOTIDE SEQUENCE [LARGE SCALE GENOMIC DNA]</scope>
    <source>
        <strain evidence="2">180907_Pwestermani</strain>
    </source>
</reference>
<evidence type="ECO:0000313" key="3">
    <source>
        <dbReference type="Proteomes" id="UP000699462"/>
    </source>
</evidence>
<organism evidence="2 3">
    <name type="scientific">Paragonimus westermani</name>
    <dbReference type="NCBI Taxonomy" id="34504"/>
    <lineage>
        <taxon>Eukaryota</taxon>
        <taxon>Metazoa</taxon>
        <taxon>Spiralia</taxon>
        <taxon>Lophotrochozoa</taxon>
        <taxon>Platyhelminthes</taxon>
        <taxon>Trematoda</taxon>
        <taxon>Digenea</taxon>
        <taxon>Plagiorchiida</taxon>
        <taxon>Troglotremata</taxon>
        <taxon>Troglotrematidae</taxon>
        <taxon>Paragonimus</taxon>
    </lineage>
</organism>
<sequence length="136" mass="15120">MECLNDLTQYTLLYSQLDIEAAVHMIQLGLINDTQNLFAPVAIHKLLFDASNELNQLPTIMNLVNRTILSNENETMCSALTSCDAGPPMRKLIQTRVQPVVIIFTLFTNCLMSVILTRSAMRNPTNLILLAIAVAD</sequence>
<evidence type="ECO:0000313" key="2">
    <source>
        <dbReference type="EMBL" id="KAF8568428.1"/>
    </source>
</evidence>
<gene>
    <name evidence="2" type="ORF">P879_01857</name>
</gene>
<dbReference type="EMBL" id="JTDF01002800">
    <property type="protein sequence ID" value="KAF8568428.1"/>
    <property type="molecule type" value="Genomic_DNA"/>
</dbReference>
<keyword evidence="1" id="KW-1133">Transmembrane helix</keyword>
<keyword evidence="1" id="KW-0472">Membrane</keyword>